<keyword evidence="3" id="KW-0813">Transport</keyword>
<evidence type="ECO:0000313" key="8">
    <source>
        <dbReference type="EMBL" id="NDV34779.1"/>
    </source>
</evidence>
<dbReference type="Pfam" id="PF03987">
    <property type="entry name" value="Autophagy_act_C"/>
    <property type="match status" value="1"/>
</dbReference>
<evidence type="ECO:0000256" key="1">
    <source>
        <dbReference type="ARBA" id="ARBA00004496"/>
    </source>
</evidence>
<evidence type="ECO:0000256" key="4">
    <source>
        <dbReference type="ARBA" id="ARBA00022490"/>
    </source>
</evidence>
<dbReference type="PANTHER" id="PTHR12866:SF2">
    <property type="entry name" value="UBIQUITIN-LIKE-CONJUGATING ENZYME ATG3"/>
    <property type="match status" value="1"/>
</dbReference>
<keyword evidence="4" id="KW-0963">Cytoplasm</keyword>
<keyword evidence="6" id="KW-0653">Protein transport</keyword>
<name>A0A6B2LCM2_9EUKA</name>
<organism evidence="8">
    <name type="scientific">Arcella intermedia</name>
    <dbReference type="NCBI Taxonomy" id="1963864"/>
    <lineage>
        <taxon>Eukaryota</taxon>
        <taxon>Amoebozoa</taxon>
        <taxon>Tubulinea</taxon>
        <taxon>Elardia</taxon>
        <taxon>Arcellinida</taxon>
        <taxon>Sphaerothecina</taxon>
        <taxon>Arcellidae</taxon>
        <taxon>Arcella</taxon>
    </lineage>
</organism>
<dbReference type="Gene3D" id="3.30.1460.50">
    <property type="match status" value="1"/>
</dbReference>
<reference evidence="8" key="1">
    <citation type="journal article" date="2020" name="J. Eukaryot. Microbiol.">
        <title>De novo Sequencing, Assembly and Annotation of the Transcriptome for the Free-Living Testate Amoeba Arcella intermedia.</title>
        <authorList>
            <person name="Ribeiro G.M."/>
            <person name="Porfirio-Sousa A.L."/>
            <person name="Maurer-Alcala X.X."/>
            <person name="Katz L.A."/>
            <person name="Lahr D.J.G."/>
        </authorList>
    </citation>
    <scope>NUCLEOTIDE SEQUENCE</scope>
</reference>
<dbReference type="PANTHER" id="PTHR12866">
    <property type="entry name" value="UBIQUITIN-LIKE-CONJUGATING ENZYME ATG3"/>
    <property type="match status" value="1"/>
</dbReference>
<sequence>MAQSLFTTIGNTVKSTVAAMTPALKESKFLQEGVLTPEEFVRAGDLLVFKCPTWSWAGGLPEKAVPYLPSDKQFLITKKLPCRSRYREEGAEPKKGEMVDDDWLAVTSAIKDGEEVIPDMVEDKKEKKPEVDDDDEDIPDMEEFDVEDNLVENDPAASNTVPNIQSTRTYDISITYDKYYLTPKIWLLGYAENGRLLTPQEIFMDISADHAGKTVTVEPHPHLGTPFAYIHPCKHASVMKKFVGRIMETGRTPEVEFYLLLFLKFIGIVIPTIAYDNTFEYGL</sequence>
<evidence type="ECO:0000256" key="5">
    <source>
        <dbReference type="ARBA" id="ARBA00022786"/>
    </source>
</evidence>
<dbReference type="GO" id="GO:0005829">
    <property type="term" value="C:cytosol"/>
    <property type="evidence" value="ECO:0007669"/>
    <property type="project" value="TreeGrafter"/>
</dbReference>
<comment type="similarity">
    <text evidence="2">Belongs to the ATG3 family.</text>
</comment>
<protein>
    <submittedName>
        <fullName evidence="8">Uncharacterized protein</fullName>
    </submittedName>
</protein>
<evidence type="ECO:0000256" key="2">
    <source>
        <dbReference type="ARBA" id="ARBA00007683"/>
    </source>
</evidence>
<evidence type="ECO:0000256" key="7">
    <source>
        <dbReference type="ARBA" id="ARBA00023006"/>
    </source>
</evidence>
<dbReference type="AlphaFoldDB" id="A0A6B2LCM2"/>
<dbReference type="GO" id="GO:0000422">
    <property type="term" value="P:autophagy of mitochondrion"/>
    <property type="evidence" value="ECO:0007669"/>
    <property type="project" value="TreeGrafter"/>
</dbReference>
<comment type="subcellular location">
    <subcellularLocation>
        <location evidence="1">Cytoplasm</location>
    </subcellularLocation>
</comment>
<dbReference type="GO" id="GO:0061723">
    <property type="term" value="P:glycophagy"/>
    <property type="evidence" value="ECO:0007669"/>
    <property type="project" value="TreeGrafter"/>
</dbReference>
<dbReference type="GO" id="GO:0000407">
    <property type="term" value="C:phagophore assembly site"/>
    <property type="evidence" value="ECO:0007669"/>
    <property type="project" value="TreeGrafter"/>
</dbReference>
<evidence type="ECO:0000256" key="3">
    <source>
        <dbReference type="ARBA" id="ARBA00022448"/>
    </source>
</evidence>
<dbReference type="GO" id="GO:0019776">
    <property type="term" value="F:Atg8-family ligase activity"/>
    <property type="evidence" value="ECO:0007669"/>
    <property type="project" value="TreeGrafter"/>
</dbReference>
<proteinExistence type="inferred from homology"/>
<dbReference type="InterPro" id="IPR007135">
    <property type="entry name" value="Atg3/Atg10"/>
</dbReference>
<keyword evidence="7" id="KW-0072">Autophagy</keyword>
<dbReference type="GO" id="GO:0000045">
    <property type="term" value="P:autophagosome assembly"/>
    <property type="evidence" value="ECO:0007669"/>
    <property type="project" value="TreeGrafter"/>
</dbReference>
<keyword evidence="5" id="KW-0833">Ubl conjugation pathway</keyword>
<dbReference type="GO" id="GO:0044804">
    <property type="term" value="P:nucleophagy"/>
    <property type="evidence" value="ECO:0007669"/>
    <property type="project" value="TreeGrafter"/>
</dbReference>
<evidence type="ECO:0000256" key="6">
    <source>
        <dbReference type="ARBA" id="ARBA00022927"/>
    </source>
</evidence>
<dbReference type="EMBL" id="GIBP01005810">
    <property type="protein sequence ID" value="NDV34779.1"/>
    <property type="molecule type" value="Transcribed_RNA"/>
</dbReference>
<accession>A0A6B2LCM2</accession>
<dbReference type="GO" id="GO:0015031">
    <property type="term" value="P:protein transport"/>
    <property type="evidence" value="ECO:0007669"/>
    <property type="project" value="UniProtKB-KW"/>
</dbReference>